<dbReference type="SUPFAM" id="SSF63829">
    <property type="entry name" value="Calcium-dependent phosphotriesterase"/>
    <property type="match status" value="1"/>
</dbReference>
<evidence type="ECO:0000256" key="2">
    <source>
        <dbReference type="ARBA" id="ARBA00022553"/>
    </source>
</evidence>
<reference evidence="5 6" key="1">
    <citation type="submission" date="2019-06" db="EMBL/GenBank/DDBJ databases">
        <title>Whole genome sequence for Cellvibrionaceae sp. R142.</title>
        <authorList>
            <person name="Wang G."/>
        </authorList>
    </citation>
    <scope>NUCLEOTIDE SEQUENCE [LARGE SCALE GENOMIC DNA]</scope>
    <source>
        <strain evidence="5 6">R142</strain>
    </source>
</reference>
<proteinExistence type="inferred from homology"/>
<name>A0A545U4A4_9GAMM</name>
<dbReference type="Proteomes" id="UP000319732">
    <property type="component" value="Unassembled WGS sequence"/>
</dbReference>
<evidence type="ECO:0000256" key="1">
    <source>
        <dbReference type="ARBA" id="ARBA00009191"/>
    </source>
</evidence>
<dbReference type="Gene3D" id="2.120.10.30">
    <property type="entry name" value="TolB, C-terminal domain"/>
    <property type="match status" value="1"/>
</dbReference>
<comment type="caution">
    <text evidence="5">The sequence shown here is derived from an EMBL/GenBank/DDBJ whole genome shotgun (WGS) entry which is preliminary data.</text>
</comment>
<sequence length="358" mass="38264">MALYIAVLLAAYLLLWPVPVEPVSWVAPQDRGFTGAFAPNQKLAQLDSIAIGDYHGPEGVALGADGTVYTSTHEGWILRLAPGQDVAEPWLNTGGRPLGMDFDRQGNLIVADAFIGLLSISADGRQQLLANTAAGVPIRYANGVAVAGDGKIYFSDSSTKFSARAIGGTYEASLLDILEHGGHGRLLVFDPQTRQTRVLVSDLNFANGVALAGDDSFILINETSKYRVLKHWLAGEKAGQTQVLIDNLPGFPDNLGRGLEGRFWLGLASPRNRLLDRLADKPWLRTLVQRLPAVLRPQAVAYSHIVAIDGQGEVVVSLQDPDGGYAVTTGAAESVTHLYISSLVAPVLARVPKSRVGL</sequence>
<keyword evidence="6" id="KW-1185">Reference proteome</keyword>
<evidence type="ECO:0000313" key="5">
    <source>
        <dbReference type="EMBL" id="TQV84321.1"/>
    </source>
</evidence>
<feature type="domain" description="Strictosidine synthase conserved region" evidence="4">
    <location>
        <begin position="142"/>
        <end position="235"/>
    </location>
</feature>
<dbReference type="Pfam" id="PF20067">
    <property type="entry name" value="SSL_N"/>
    <property type="match status" value="1"/>
</dbReference>
<dbReference type="InterPro" id="IPR011042">
    <property type="entry name" value="6-blade_b-propeller_TolB-like"/>
</dbReference>
<dbReference type="EMBL" id="VHSG01000006">
    <property type="protein sequence ID" value="TQV84321.1"/>
    <property type="molecule type" value="Genomic_DNA"/>
</dbReference>
<dbReference type="AlphaFoldDB" id="A0A545U4A4"/>
<protein>
    <submittedName>
        <fullName evidence="5">SMP-30/gluconolactonase/LRE family protein</fullName>
    </submittedName>
</protein>
<accession>A0A545U4A4</accession>
<evidence type="ECO:0000256" key="3">
    <source>
        <dbReference type="ARBA" id="ARBA00023180"/>
    </source>
</evidence>
<dbReference type="GO" id="GO:0012505">
    <property type="term" value="C:endomembrane system"/>
    <property type="evidence" value="ECO:0007669"/>
    <property type="project" value="TreeGrafter"/>
</dbReference>
<comment type="similarity">
    <text evidence="1">Belongs to the strictosidine synthase family.</text>
</comment>
<dbReference type="PANTHER" id="PTHR10426:SF88">
    <property type="entry name" value="ADIPOCYTE PLASMA MEMBRANE-ASSOCIATED PROTEIN HEMOMUCIN-RELATED"/>
    <property type="match status" value="1"/>
</dbReference>
<dbReference type="InterPro" id="IPR018119">
    <property type="entry name" value="Strictosidine_synth_cons-reg"/>
</dbReference>
<evidence type="ECO:0000313" key="6">
    <source>
        <dbReference type="Proteomes" id="UP000319732"/>
    </source>
</evidence>
<dbReference type="Pfam" id="PF03088">
    <property type="entry name" value="Str_synth"/>
    <property type="match status" value="1"/>
</dbReference>
<keyword evidence="2" id="KW-0597">Phosphoprotein</keyword>
<dbReference type="OrthoDB" id="9775406at2"/>
<keyword evidence="3" id="KW-0325">Glycoprotein</keyword>
<dbReference type="PANTHER" id="PTHR10426">
    <property type="entry name" value="STRICTOSIDINE SYNTHASE-RELATED"/>
    <property type="match status" value="1"/>
</dbReference>
<dbReference type="GO" id="GO:0016787">
    <property type="term" value="F:hydrolase activity"/>
    <property type="evidence" value="ECO:0007669"/>
    <property type="project" value="TreeGrafter"/>
</dbReference>
<gene>
    <name evidence="5" type="ORF">FKG94_05880</name>
</gene>
<organism evidence="5 6">
    <name type="scientific">Exilibacterium tricleocarpae</name>
    <dbReference type="NCBI Taxonomy" id="2591008"/>
    <lineage>
        <taxon>Bacteria</taxon>
        <taxon>Pseudomonadati</taxon>
        <taxon>Pseudomonadota</taxon>
        <taxon>Gammaproteobacteria</taxon>
        <taxon>Cellvibrionales</taxon>
        <taxon>Cellvibrionaceae</taxon>
        <taxon>Exilibacterium</taxon>
    </lineage>
</organism>
<evidence type="ECO:0000259" key="4">
    <source>
        <dbReference type="Pfam" id="PF03088"/>
    </source>
</evidence>